<organism evidence="1 2">
    <name type="scientific">Agrilactobacillus composti DSM 18527 = JCM 14202</name>
    <dbReference type="NCBI Taxonomy" id="1423734"/>
    <lineage>
        <taxon>Bacteria</taxon>
        <taxon>Bacillati</taxon>
        <taxon>Bacillota</taxon>
        <taxon>Bacilli</taxon>
        <taxon>Lactobacillales</taxon>
        <taxon>Lactobacillaceae</taxon>
        <taxon>Agrilactobacillus</taxon>
    </lineage>
</organism>
<dbReference type="RefSeq" id="WP_035454796.1">
    <property type="nucleotide sequence ID" value="NZ_AZGA01000012.1"/>
</dbReference>
<dbReference type="Proteomes" id="UP000051236">
    <property type="component" value="Unassembled WGS sequence"/>
</dbReference>
<sequence length="83" mass="9685">MDFNIAKKIVAEYVNAHLDKTDGTQITTDNVFVVWSCKTLQNYKMLLSTTLSDGMYYEATYNGDKHQLYLDAYKKWENVAYEL</sequence>
<dbReference type="Pfam" id="PF19791">
    <property type="entry name" value="DUF6275"/>
    <property type="match status" value="1"/>
</dbReference>
<proteinExistence type="predicted"/>
<gene>
    <name evidence="1" type="ORF">FC83_GL000920</name>
</gene>
<evidence type="ECO:0000313" key="2">
    <source>
        <dbReference type="Proteomes" id="UP000051236"/>
    </source>
</evidence>
<dbReference type="AlphaFoldDB" id="A0A0R1Y0Q5"/>
<dbReference type="STRING" id="1423734.FC83_GL000920"/>
<dbReference type="EMBL" id="AZGA01000012">
    <property type="protein sequence ID" value="KRM35617.1"/>
    <property type="molecule type" value="Genomic_DNA"/>
</dbReference>
<keyword evidence="2" id="KW-1185">Reference proteome</keyword>
<evidence type="ECO:0000313" key="1">
    <source>
        <dbReference type="EMBL" id="KRM35617.1"/>
    </source>
</evidence>
<protein>
    <submittedName>
        <fullName evidence="1">Uncharacterized protein</fullName>
    </submittedName>
</protein>
<comment type="caution">
    <text evidence="1">The sequence shown here is derived from an EMBL/GenBank/DDBJ whole genome shotgun (WGS) entry which is preliminary data.</text>
</comment>
<dbReference type="PATRIC" id="fig|1423734.3.peg.930"/>
<reference evidence="1 2" key="1">
    <citation type="journal article" date="2015" name="Genome Announc.">
        <title>Expanding the biotechnology potential of lactobacilli through comparative genomics of 213 strains and associated genera.</title>
        <authorList>
            <person name="Sun Z."/>
            <person name="Harris H.M."/>
            <person name="McCann A."/>
            <person name="Guo C."/>
            <person name="Argimon S."/>
            <person name="Zhang W."/>
            <person name="Yang X."/>
            <person name="Jeffery I.B."/>
            <person name="Cooney J.C."/>
            <person name="Kagawa T.F."/>
            <person name="Liu W."/>
            <person name="Song Y."/>
            <person name="Salvetti E."/>
            <person name="Wrobel A."/>
            <person name="Rasinkangas P."/>
            <person name="Parkhill J."/>
            <person name="Rea M.C."/>
            <person name="O'Sullivan O."/>
            <person name="Ritari J."/>
            <person name="Douillard F.P."/>
            <person name="Paul Ross R."/>
            <person name="Yang R."/>
            <person name="Briner A.E."/>
            <person name="Felis G.E."/>
            <person name="de Vos W.M."/>
            <person name="Barrangou R."/>
            <person name="Klaenhammer T.R."/>
            <person name="Caufield P.W."/>
            <person name="Cui Y."/>
            <person name="Zhang H."/>
            <person name="O'Toole P.W."/>
        </authorList>
    </citation>
    <scope>NUCLEOTIDE SEQUENCE [LARGE SCALE GENOMIC DNA]</scope>
    <source>
        <strain evidence="1 2">DSM 18527</strain>
    </source>
</reference>
<dbReference type="InterPro" id="IPR046242">
    <property type="entry name" value="DUF6275"/>
</dbReference>
<accession>A0A0R1Y0Q5</accession>
<dbReference type="OrthoDB" id="1701665at2"/>
<name>A0A0R1Y0Q5_9LACO</name>